<sequence length="304" mass="32228">MDGPQGGVDPTNEAQIRQKCSQAVHQSVMIGLCKDMDALLETTIDECVDDFLVTGDDMIVETSVHTFNMLCQTELEKNPQNYVVGADGIKELNDNVTAKATCTQTCSNHGVCQNGACVCDPGWMGNHCAINMNGTNVNGTTAAPMITTTTALVGINASLTMNATTPPTPKDQMCDVSVKNCSSLDLPAPTGTSPGDAVNCRFDIPQQKRVVTTGVITKSGMCECPVPNLYVGRNIGAAYVEMSVTCESGNGLGPVQQLVLYDSRCVDSNLTQAARVCIIESLCYGDGFMNPINDYEGCSPVQNT</sequence>
<dbReference type="InterPro" id="IPR058727">
    <property type="entry name" value="Helical_Vwde"/>
</dbReference>
<dbReference type="Pfam" id="PF23106">
    <property type="entry name" value="EGF_Teneurin"/>
    <property type="match status" value="1"/>
</dbReference>
<dbReference type="OrthoDB" id="1924787at2759"/>
<dbReference type="Pfam" id="PF26129">
    <property type="entry name" value="Vwde"/>
    <property type="match status" value="1"/>
</dbReference>
<evidence type="ECO:0000259" key="2">
    <source>
        <dbReference type="PROSITE" id="PS01186"/>
    </source>
</evidence>
<evidence type="ECO:0000313" key="4">
    <source>
        <dbReference type="Proteomes" id="UP000271974"/>
    </source>
</evidence>
<dbReference type="STRING" id="188477.A0A3S0ZH46"/>
<comment type="caution">
    <text evidence="3">The sequence shown here is derived from an EMBL/GenBank/DDBJ whole genome shotgun (WGS) entry which is preliminary data.</text>
</comment>
<dbReference type="EMBL" id="RQTK01000490">
    <property type="protein sequence ID" value="RUS78783.1"/>
    <property type="molecule type" value="Genomic_DNA"/>
</dbReference>
<feature type="non-terminal residue" evidence="3">
    <location>
        <position position="304"/>
    </location>
</feature>
<organism evidence="3 4">
    <name type="scientific">Elysia chlorotica</name>
    <name type="common">Eastern emerald elysia</name>
    <name type="synonym">Sea slug</name>
    <dbReference type="NCBI Taxonomy" id="188477"/>
    <lineage>
        <taxon>Eukaryota</taxon>
        <taxon>Metazoa</taxon>
        <taxon>Spiralia</taxon>
        <taxon>Lophotrochozoa</taxon>
        <taxon>Mollusca</taxon>
        <taxon>Gastropoda</taxon>
        <taxon>Heterobranchia</taxon>
        <taxon>Euthyneura</taxon>
        <taxon>Panpulmonata</taxon>
        <taxon>Sacoglossa</taxon>
        <taxon>Placobranchoidea</taxon>
        <taxon>Plakobranchidae</taxon>
        <taxon>Elysia</taxon>
    </lineage>
</organism>
<proteinExistence type="predicted"/>
<reference evidence="3 4" key="1">
    <citation type="submission" date="2019-01" db="EMBL/GenBank/DDBJ databases">
        <title>A draft genome assembly of the solar-powered sea slug Elysia chlorotica.</title>
        <authorList>
            <person name="Cai H."/>
            <person name="Li Q."/>
            <person name="Fang X."/>
            <person name="Li J."/>
            <person name="Curtis N.E."/>
            <person name="Altenburger A."/>
            <person name="Shibata T."/>
            <person name="Feng M."/>
            <person name="Maeda T."/>
            <person name="Schwartz J.A."/>
            <person name="Shigenobu S."/>
            <person name="Lundholm N."/>
            <person name="Nishiyama T."/>
            <person name="Yang H."/>
            <person name="Hasebe M."/>
            <person name="Li S."/>
            <person name="Pierce S.K."/>
            <person name="Wang J."/>
        </authorList>
    </citation>
    <scope>NUCLEOTIDE SEQUENCE [LARGE SCALE GENOMIC DNA]</scope>
    <source>
        <strain evidence="3">EC2010</strain>
        <tissue evidence="3">Whole organism of an adult</tissue>
    </source>
</reference>
<name>A0A3S0ZH46_ELYCH</name>
<dbReference type="PROSITE" id="PS01186">
    <property type="entry name" value="EGF_2"/>
    <property type="match status" value="1"/>
</dbReference>
<dbReference type="InterPro" id="IPR000742">
    <property type="entry name" value="EGF"/>
</dbReference>
<gene>
    <name evidence="3" type="ORF">EGW08_013467</name>
</gene>
<evidence type="ECO:0000313" key="3">
    <source>
        <dbReference type="EMBL" id="RUS78783.1"/>
    </source>
</evidence>
<dbReference type="AlphaFoldDB" id="A0A3S0ZH46"/>
<dbReference type="PROSITE" id="PS00022">
    <property type="entry name" value="EGF_1"/>
    <property type="match status" value="1"/>
</dbReference>
<dbReference type="Proteomes" id="UP000271974">
    <property type="component" value="Unassembled WGS sequence"/>
</dbReference>
<feature type="domain" description="EGF-like" evidence="1 2">
    <location>
        <begin position="117"/>
        <end position="128"/>
    </location>
</feature>
<dbReference type="CDD" id="cd00054">
    <property type="entry name" value="EGF_CA"/>
    <property type="match status" value="1"/>
</dbReference>
<evidence type="ECO:0000259" key="1">
    <source>
        <dbReference type="PROSITE" id="PS00022"/>
    </source>
</evidence>
<protein>
    <recommendedName>
        <fullName evidence="1 2">EGF-like domain-containing protein</fullName>
    </recommendedName>
</protein>
<dbReference type="FunFam" id="2.10.25.10:FF:000021">
    <property type="entry name" value="Teneurin transmembrane protein 2"/>
    <property type="match status" value="1"/>
</dbReference>
<dbReference type="SUPFAM" id="SSF57196">
    <property type="entry name" value="EGF/Laminin"/>
    <property type="match status" value="1"/>
</dbReference>
<dbReference type="Gene3D" id="2.60.120.260">
    <property type="entry name" value="Galactose-binding domain-like"/>
    <property type="match status" value="1"/>
</dbReference>
<keyword evidence="4" id="KW-1185">Reference proteome</keyword>
<accession>A0A3S0ZH46</accession>